<dbReference type="InterPro" id="IPR057326">
    <property type="entry name" value="KR_dom"/>
</dbReference>
<dbReference type="Gene3D" id="3.40.50.720">
    <property type="entry name" value="NAD(P)-binding Rossmann-like Domain"/>
    <property type="match status" value="1"/>
</dbReference>
<dbReference type="KEGG" id="barh:WN72_35675"/>
<dbReference type="CDD" id="cd08946">
    <property type="entry name" value="SDR_e"/>
    <property type="match status" value="1"/>
</dbReference>
<accession>A0AAE7NX52</accession>
<organism evidence="4 5">
    <name type="scientific">Bradyrhizobium arachidis</name>
    <dbReference type="NCBI Taxonomy" id="858423"/>
    <lineage>
        <taxon>Bacteria</taxon>
        <taxon>Pseudomonadati</taxon>
        <taxon>Pseudomonadota</taxon>
        <taxon>Alphaproteobacteria</taxon>
        <taxon>Hyphomicrobiales</taxon>
        <taxon>Nitrobacteraceae</taxon>
        <taxon>Bradyrhizobium</taxon>
    </lineage>
</organism>
<sequence length="331" mass="34652">MATLITGGAGFIGLALAEHLLAAGQRVVLFDLPAAPTELMARPELAGAVYVSGDVTDEADLDAALATASIDCVIHAAAVTPNEQRERTDARRIVDVNVGGTVNLMERAIGHGGIRRIVVVSSVAVYGFSAPTVSGCFEEAVSHPAPSALYGISKLAAEQAAIRIAHLQGCDTRIVRLGPVYGPWELPTPVRDALSPHYQVLQALRSGHEAVLPRAMRADWIYSRDAAAGIAAVGMGVALDHAIYHVGGGCVSDLPNWCRTLAAHFPEFRWRFAASGETAGIVYNLPADRAPLSIARLTRDTGFSPAFPVGEAAADYLSWIGLNGRASGGAS</sequence>
<dbReference type="Proteomes" id="UP000594015">
    <property type="component" value="Chromosome"/>
</dbReference>
<name>A0AAE7NX52_9BRAD</name>
<evidence type="ECO:0000256" key="2">
    <source>
        <dbReference type="ARBA" id="ARBA00007637"/>
    </source>
</evidence>
<comment type="similarity">
    <text evidence="2">Belongs to the NAD(P)-dependent epimerase/dehydratase family.</text>
</comment>
<evidence type="ECO:0000259" key="3">
    <source>
        <dbReference type="SMART" id="SM00822"/>
    </source>
</evidence>
<dbReference type="AlphaFoldDB" id="A0AAE7NX52"/>
<protein>
    <submittedName>
        <fullName evidence="4">NAD(P)-dependent oxidoreductase</fullName>
    </submittedName>
</protein>
<dbReference type="PANTHER" id="PTHR43000">
    <property type="entry name" value="DTDP-D-GLUCOSE 4,6-DEHYDRATASE-RELATED"/>
    <property type="match status" value="1"/>
</dbReference>
<dbReference type="EMBL" id="CP030050">
    <property type="protein sequence ID" value="QOZ71058.1"/>
    <property type="molecule type" value="Genomic_DNA"/>
</dbReference>
<gene>
    <name evidence="4" type="ORF">WN72_35675</name>
</gene>
<dbReference type="SMART" id="SM00822">
    <property type="entry name" value="PKS_KR"/>
    <property type="match status" value="1"/>
</dbReference>
<dbReference type="RefSeq" id="WP_092218383.1">
    <property type="nucleotide sequence ID" value="NZ_CP030050.1"/>
</dbReference>
<feature type="domain" description="Ketoreductase" evidence="3">
    <location>
        <begin position="2"/>
        <end position="160"/>
    </location>
</feature>
<proteinExistence type="inferred from homology"/>
<evidence type="ECO:0000313" key="5">
    <source>
        <dbReference type="Proteomes" id="UP000594015"/>
    </source>
</evidence>
<evidence type="ECO:0000313" key="4">
    <source>
        <dbReference type="EMBL" id="QOZ71058.1"/>
    </source>
</evidence>
<reference evidence="4 5" key="1">
    <citation type="submission" date="2018-06" db="EMBL/GenBank/DDBJ databases">
        <title>Comparative genomics of Bradyrhizobium nodulating Arachidis hypogaea.</title>
        <authorList>
            <person name="Li Y."/>
        </authorList>
    </citation>
    <scope>NUCLEOTIDE SEQUENCE [LARGE SCALE GENOMIC DNA]</scope>
    <source>
        <strain evidence="4 5">CCBAU 051107</strain>
    </source>
</reference>
<comment type="pathway">
    <text evidence="1">Bacterial outer membrane biogenesis; LPS O-antigen biosynthesis.</text>
</comment>
<dbReference type="Pfam" id="PF01370">
    <property type="entry name" value="Epimerase"/>
    <property type="match status" value="1"/>
</dbReference>
<dbReference type="SUPFAM" id="SSF51735">
    <property type="entry name" value="NAD(P)-binding Rossmann-fold domains"/>
    <property type="match status" value="1"/>
</dbReference>
<dbReference type="InterPro" id="IPR036291">
    <property type="entry name" value="NAD(P)-bd_dom_sf"/>
</dbReference>
<evidence type="ECO:0000256" key="1">
    <source>
        <dbReference type="ARBA" id="ARBA00005125"/>
    </source>
</evidence>
<dbReference type="InterPro" id="IPR001509">
    <property type="entry name" value="Epimerase_deHydtase"/>
</dbReference>